<dbReference type="AlphaFoldDB" id="A0A643JZA4"/>
<keyword evidence="1" id="KW-1133">Transmembrane helix</keyword>
<reference evidence="3" key="1">
    <citation type="submission" date="2019-09" db="EMBL/GenBank/DDBJ databases">
        <title>Genomic analysis of Haloferax sp. CBA1149.</title>
        <authorList>
            <person name="Roh S.W."/>
        </authorList>
    </citation>
    <scope>NUCLEOTIDE SEQUENCE</scope>
    <source>
        <strain evidence="3">CBA1149</strain>
    </source>
</reference>
<feature type="transmembrane region" description="Helical" evidence="1">
    <location>
        <begin position="47"/>
        <end position="72"/>
    </location>
</feature>
<organism evidence="3">
    <name type="scientific">Haloferax sp. CBA1149</name>
    <dbReference type="NCBI Taxonomy" id="2650753"/>
    <lineage>
        <taxon>Archaea</taxon>
        <taxon>Methanobacteriati</taxon>
        <taxon>Methanobacteriota</taxon>
        <taxon>Stenosarchaea group</taxon>
        <taxon>Halobacteria</taxon>
        <taxon>Halobacteriales</taxon>
        <taxon>Haloferacaceae</taxon>
        <taxon>Haloferax</taxon>
    </lineage>
</organism>
<evidence type="ECO:0000256" key="1">
    <source>
        <dbReference type="SAM" id="Phobius"/>
    </source>
</evidence>
<dbReference type="EMBL" id="VZUS01000001">
    <property type="protein sequence ID" value="KAB1186586.1"/>
    <property type="molecule type" value="Genomic_DNA"/>
</dbReference>
<protein>
    <recommendedName>
        <fullName evidence="2">DUF7847 domain-containing protein</fullName>
    </recommendedName>
</protein>
<feature type="transmembrane region" description="Helical" evidence="1">
    <location>
        <begin position="132"/>
        <end position="156"/>
    </location>
</feature>
<dbReference type="InterPro" id="IPR057169">
    <property type="entry name" value="DUF7847"/>
</dbReference>
<comment type="caution">
    <text evidence="3">The sequence shown here is derived from an EMBL/GenBank/DDBJ whole genome shotgun (WGS) entry which is preliminary data.</text>
</comment>
<keyword evidence="1" id="KW-0472">Membrane</keyword>
<feature type="transmembrane region" description="Helical" evidence="1">
    <location>
        <begin position="93"/>
        <end position="126"/>
    </location>
</feature>
<name>A0A643JZA4_9EURY</name>
<dbReference type="Pfam" id="PF25231">
    <property type="entry name" value="DUF7847"/>
    <property type="match status" value="1"/>
</dbReference>
<evidence type="ECO:0000313" key="3">
    <source>
        <dbReference type="EMBL" id="KAB1186586.1"/>
    </source>
</evidence>
<evidence type="ECO:0000259" key="2">
    <source>
        <dbReference type="Pfam" id="PF25231"/>
    </source>
</evidence>
<dbReference type="RefSeq" id="WP_151134393.1">
    <property type="nucleotide sequence ID" value="NZ_VZUS01000001.1"/>
</dbReference>
<feature type="transmembrane region" description="Helical" evidence="1">
    <location>
        <begin position="186"/>
        <end position="213"/>
    </location>
</feature>
<gene>
    <name evidence="3" type="ORF">Hfx1149_00450</name>
</gene>
<accession>A0A643JZA4</accession>
<feature type="transmembrane region" description="Helical" evidence="1">
    <location>
        <begin position="246"/>
        <end position="270"/>
    </location>
</feature>
<feature type="transmembrane region" description="Helical" evidence="1">
    <location>
        <begin position="20"/>
        <end position="41"/>
    </location>
</feature>
<keyword evidence="1" id="KW-0812">Transmembrane</keyword>
<proteinExistence type="predicted"/>
<sequence>MAALQALGTAGESLRRNPVLFAVTAAISLFQLPGLLAQAISPLLGSLISLVFSGVLLFVIPFFIGGVIGMANEATSGRTTVETFMSEGKAHYVSILAVYFGLLVLYFVLGFVSVFVVGFGGVILLANGSQPGLALLATIAVIGLAIFFVYFAVLFVSQFFGHAIVIDDLGAIDAIKRSVWCVRHNLVSVLGYTVVVTVGGAVLGVFGALFSLLTGPVFPAQSTGVADVGAAPVTAPELFGLPSVGLGATVGLVVLLVVVSSVLGAFFATYSTAFYRSIRPIQAN</sequence>
<feature type="domain" description="DUF7847" evidence="2">
    <location>
        <begin position="1"/>
        <end position="277"/>
    </location>
</feature>